<dbReference type="EMBL" id="JASAOG010000092">
    <property type="protein sequence ID" value="KAK0052679.1"/>
    <property type="molecule type" value="Genomic_DNA"/>
</dbReference>
<feature type="non-terminal residue" evidence="1">
    <location>
        <position position="1"/>
    </location>
</feature>
<evidence type="ECO:0000313" key="1">
    <source>
        <dbReference type="EMBL" id="KAK0052679.1"/>
    </source>
</evidence>
<evidence type="ECO:0000313" key="2">
    <source>
        <dbReference type="Proteomes" id="UP001233172"/>
    </source>
</evidence>
<accession>A0AAD8BDL8</accession>
<sequence length="64" mass="6959">VSTEGVVTWDTVHQGAPNVTLSPDCGYNYILVTSDGYMETVVFNVFTAATKSVVSNVLITWFVN</sequence>
<comment type="caution">
    <text evidence="1">The sequence shown here is derived from an EMBL/GenBank/DDBJ whole genome shotgun (WGS) entry which is preliminary data.</text>
</comment>
<name>A0AAD8BDL8_BIOPF</name>
<gene>
    <name evidence="1" type="ORF">Bpfe_017795</name>
</gene>
<dbReference type="AlphaFoldDB" id="A0AAD8BDL8"/>
<keyword evidence="2" id="KW-1185">Reference proteome</keyword>
<organism evidence="1 2">
    <name type="scientific">Biomphalaria pfeifferi</name>
    <name type="common">Bloodfluke planorb</name>
    <name type="synonym">Freshwater snail</name>
    <dbReference type="NCBI Taxonomy" id="112525"/>
    <lineage>
        <taxon>Eukaryota</taxon>
        <taxon>Metazoa</taxon>
        <taxon>Spiralia</taxon>
        <taxon>Lophotrochozoa</taxon>
        <taxon>Mollusca</taxon>
        <taxon>Gastropoda</taxon>
        <taxon>Heterobranchia</taxon>
        <taxon>Euthyneura</taxon>
        <taxon>Panpulmonata</taxon>
        <taxon>Hygrophila</taxon>
        <taxon>Lymnaeoidea</taxon>
        <taxon>Planorbidae</taxon>
        <taxon>Biomphalaria</taxon>
    </lineage>
</organism>
<protein>
    <submittedName>
        <fullName evidence="1">Uncharacterized protein</fullName>
    </submittedName>
</protein>
<reference evidence="1" key="1">
    <citation type="journal article" date="2023" name="PLoS Negl. Trop. Dis.">
        <title>A genome sequence for Biomphalaria pfeifferi, the major vector snail for the human-infecting parasite Schistosoma mansoni.</title>
        <authorList>
            <person name="Bu L."/>
            <person name="Lu L."/>
            <person name="Laidemitt M.R."/>
            <person name="Zhang S.M."/>
            <person name="Mutuku M."/>
            <person name="Mkoji G."/>
            <person name="Steinauer M."/>
            <person name="Loker E.S."/>
        </authorList>
    </citation>
    <scope>NUCLEOTIDE SEQUENCE</scope>
    <source>
        <strain evidence="1">KasaAsao</strain>
    </source>
</reference>
<reference evidence="1" key="2">
    <citation type="submission" date="2023-04" db="EMBL/GenBank/DDBJ databases">
        <authorList>
            <person name="Bu L."/>
            <person name="Lu L."/>
            <person name="Laidemitt M.R."/>
            <person name="Zhang S.M."/>
            <person name="Mutuku M."/>
            <person name="Mkoji G."/>
            <person name="Steinauer M."/>
            <person name="Loker E.S."/>
        </authorList>
    </citation>
    <scope>NUCLEOTIDE SEQUENCE</scope>
    <source>
        <strain evidence="1">KasaAsao</strain>
        <tissue evidence="1">Whole Snail</tissue>
    </source>
</reference>
<dbReference type="Proteomes" id="UP001233172">
    <property type="component" value="Unassembled WGS sequence"/>
</dbReference>
<proteinExistence type="predicted"/>